<sequence length="199" mass="23370">MNTFSYKSDLNGGSLMVRESRIVADLLLKKATENEWKQRIQDNNELQKRTTSTAKRYSKAIRSRLERLEPEFWQALRDGDEELATQVCFVSVLERNLLLLEFMERVVKDAYNAHLNALKPYQWLDFLDECGNKDPNIMSWKASTKQKMGTVVFRILSEADYLECARSKKLQNVLIRPELKDMLENTFRKRLLASMDIRL</sequence>
<dbReference type="Gene3D" id="1.10.3540.10">
    <property type="entry name" value="uncharacterized protein from magnetospirillum magneticum domain"/>
    <property type="match status" value="1"/>
</dbReference>
<evidence type="ECO:0000313" key="2">
    <source>
        <dbReference type="Proteomes" id="UP000054058"/>
    </source>
</evidence>
<dbReference type="PATRIC" id="fig|1122207.3.peg.2873"/>
<dbReference type="InterPro" id="IPR014948">
    <property type="entry name" value="BrxA"/>
</dbReference>
<keyword evidence="2" id="KW-1185">Reference proteome</keyword>
<dbReference type="STRING" id="1122207.MUS1_06310"/>
<evidence type="ECO:0000313" key="1">
    <source>
        <dbReference type="EMBL" id="ETX09703.1"/>
    </source>
</evidence>
<accession>X7E3E9</accession>
<comment type="caution">
    <text evidence="1">The sequence shown here is derived from an EMBL/GenBank/DDBJ whole genome shotgun (WGS) entry which is preliminary data.</text>
</comment>
<dbReference type="OrthoDB" id="981635at2"/>
<dbReference type="InterPro" id="IPR023137">
    <property type="entry name" value="BrxA_sf"/>
</dbReference>
<reference evidence="1 2" key="1">
    <citation type="submission" date="2014-01" db="EMBL/GenBank/DDBJ databases">
        <title>Marinomonas ushuaiensis DSM 15871 Genome Sequencing.</title>
        <authorList>
            <person name="Lai Q."/>
            <person name="Shao Z.S."/>
        </authorList>
    </citation>
    <scope>NUCLEOTIDE SEQUENCE [LARGE SCALE GENOMIC DNA]</scope>
    <source>
        <strain evidence="1 2">DSM 15871</strain>
    </source>
</reference>
<dbReference type="Proteomes" id="UP000054058">
    <property type="component" value="Unassembled WGS sequence"/>
</dbReference>
<name>X7E3E9_9GAMM</name>
<dbReference type="RefSeq" id="WP_036163556.1">
    <property type="nucleotide sequence ID" value="NZ_JAMB01000016.1"/>
</dbReference>
<dbReference type="eggNOG" id="ENOG502ZBV7">
    <property type="taxonomic scope" value="Bacteria"/>
</dbReference>
<protein>
    <submittedName>
        <fullName evidence="1">Membrane protein</fullName>
    </submittedName>
</protein>
<proteinExistence type="predicted"/>
<dbReference type="EMBL" id="JAMB01000016">
    <property type="protein sequence ID" value="ETX09703.1"/>
    <property type="molecule type" value="Genomic_DNA"/>
</dbReference>
<dbReference type="AlphaFoldDB" id="X7E3E9"/>
<organism evidence="1 2">
    <name type="scientific">Marinomonas ushuaiensis DSM 15871</name>
    <dbReference type="NCBI Taxonomy" id="1122207"/>
    <lineage>
        <taxon>Bacteria</taxon>
        <taxon>Pseudomonadati</taxon>
        <taxon>Pseudomonadota</taxon>
        <taxon>Gammaproteobacteria</taxon>
        <taxon>Oceanospirillales</taxon>
        <taxon>Oceanospirillaceae</taxon>
        <taxon>Marinomonas</taxon>
    </lineage>
</organism>
<dbReference type="Pfam" id="PF08849">
    <property type="entry name" value="BrxA"/>
    <property type="match status" value="1"/>
</dbReference>
<gene>
    <name evidence="1" type="ORF">MUS1_06310</name>
</gene>